<dbReference type="PANTHER" id="PTHR40465">
    <property type="entry name" value="CHROMOSOME 1, WHOLE GENOME SHOTGUN SEQUENCE"/>
    <property type="match status" value="1"/>
</dbReference>
<dbReference type="OrthoDB" id="3206554at2759"/>
<dbReference type="Proteomes" id="UP000613580">
    <property type="component" value="Unassembled WGS sequence"/>
</dbReference>
<evidence type="ECO:0000313" key="5">
    <source>
        <dbReference type="Proteomes" id="UP000613580"/>
    </source>
</evidence>
<accession>A0A8H6TPS1</accession>
<feature type="region of interest" description="Disordered" evidence="1">
    <location>
        <begin position="544"/>
        <end position="616"/>
    </location>
</feature>
<proteinExistence type="predicted"/>
<keyword evidence="2" id="KW-1133">Transmembrane helix</keyword>
<feature type="transmembrane region" description="Helical" evidence="2">
    <location>
        <begin position="451"/>
        <end position="472"/>
    </location>
</feature>
<dbReference type="InterPro" id="IPR045339">
    <property type="entry name" value="DUF6534"/>
</dbReference>
<feature type="transmembrane region" description="Helical" evidence="2">
    <location>
        <begin position="268"/>
        <end position="294"/>
    </location>
</feature>
<feature type="transmembrane region" description="Helical" evidence="2">
    <location>
        <begin position="234"/>
        <end position="256"/>
    </location>
</feature>
<evidence type="ECO:0000256" key="1">
    <source>
        <dbReference type="SAM" id="MobiDB-lite"/>
    </source>
</evidence>
<name>A0A8H6TPS1_MYCCL</name>
<feature type="transmembrane region" description="Helical" evidence="2">
    <location>
        <begin position="423"/>
        <end position="445"/>
    </location>
</feature>
<feature type="compositionally biased region" description="Polar residues" evidence="1">
    <location>
        <begin position="1"/>
        <end position="10"/>
    </location>
</feature>
<evidence type="ECO:0000256" key="2">
    <source>
        <dbReference type="SAM" id="Phobius"/>
    </source>
</evidence>
<sequence>MSATTTTKLVTSKAPPRPSAATLTPEQRARALAWQQQEHQKHHEIVQASPDYAVPTSSVRHFVHTGRRLGQLPVPKDPRVVLATDRLIATKAETLDLSLETVFPPLVHMRVGELRVDEQTRFNIIAAYELALGFQIWWRRKSGMDDATVKRDMSERFKALERSLLQVQEVAPDLKTPVIAKSHRTTGLIGGGSLVGTGTGIEISMPNSVAKSVIQLTPLSAAFVDGRRNTLGPWVLGGFADSVLMGVIFCQALVYYKTRPPARTTLQTYYNCVVLWLVGLSMIKTAQCIGTVWIQNVMDYANPDVARLLVADAWWQVTMPLMTAIIGTTVQIFFCLRYYMLSRNWVLCIPIAAAMCVGLAGVCLSLVNILRGNAEAKIKFLLMHLVGVFAADFLITSGTFISLRKRNSDLEWTNQLINRLVRIVFESAIPPTVIATIDLILTQTLGEGRLLWHMLMNISLGKVYVVSLLYTLNSINAYRTREGGSHEVYSYNERGESRRTNLEFAARRVTGGFSGRPHDSLNHTTSSGKEPEIFVHTQVSTHVSPEDAPDIYSPRSLRNLGKARKGQAKTAEVTLELQPNPRERDLENAYDSKSELQEDASAKRSMEDERGYVFVQ</sequence>
<feature type="region of interest" description="Disordered" evidence="1">
    <location>
        <begin position="1"/>
        <end position="22"/>
    </location>
</feature>
<evidence type="ECO:0000259" key="3">
    <source>
        <dbReference type="Pfam" id="PF20152"/>
    </source>
</evidence>
<reference evidence="4" key="1">
    <citation type="submission" date="2020-05" db="EMBL/GenBank/DDBJ databases">
        <title>Mycena genomes resolve the evolution of fungal bioluminescence.</title>
        <authorList>
            <person name="Tsai I.J."/>
        </authorList>
    </citation>
    <scope>NUCLEOTIDE SEQUENCE</scope>
    <source>
        <strain evidence="4">110903Hualien_Pintung</strain>
    </source>
</reference>
<gene>
    <name evidence="4" type="ORF">HMN09_00176600</name>
</gene>
<feature type="transmembrane region" description="Helical" evidence="2">
    <location>
        <begin position="314"/>
        <end position="334"/>
    </location>
</feature>
<dbReference type="Pfam" id="PF20152">
    <property type="entry name" value="DUF6534"/>
    <property type="match status" value="1"/>
</dbReference>
<feature type="domain" description="DUF6534" evidence="3">
    <location>
        <begin position="389"/>
        <end position="474"/>
    </location>
</feature>
<dbReference type="PANTHER" id="PTHR40465:SF1">
    <property type="entry name" value="DUF6534 DOMAIN-CONTAINING PROTEIN"/>
    <property type="match status" value="1"/>
</dbReference>
<dbReference type="EMBL" id="JACAZE010000002">
    <property type="protein sequence ID" value="KAF7320899.1"/>
    <property type="molecule type" value="Genomic_DNA"/>
</dbReference>
<comment type="caution">
    <text evidence="4">The sequence shown here is derived from an EMBL/GenBank/DDBJ whole genome shotgun (WGS) entry which is preliminary data.</text>
</comment>
<feature type="transmembrane region" description="Helical" evidence="2">
    <location>
        <begin position="381"/>
        <end position="403"/>
    </location>
</feature>
<protein>
    <recommendedName>
        <fullName evidence="3">DUF6534 domain-containing protein</fullName>
    </recommendedName>
</protein>
<dbReference type="AlphaFoldDB" id="A0A8H6TPS1"/>
<evidence type="ECO:0000313" key="4">
    <source>
        <dbReference type="EMBL" id="KAF7320899.1"/>
    </source>
</evidence>
<feature type="compositionally biased region" description="Basic and acidic residues" evidence="1">
    <location>
        <begin position="581"/>
        <end position="616"/>
    </location>
</feature>
<keyword evidence="5" id="KW-1185">Reference proteome</keyword>
<organism evidence="4 5">
    <name type="scientific">Mycena chlorophos</name>
    <name type="common">Agaric fungus</name>
    <name type="synonym">Agaricus chlorophos</name>
    <dbReference type="NCBI Taxonomy" id="658473"/>
    <lineage>
        <taxon>Eukaryota</taxon>
        <taxon>Fungi</taxon>
        <taxon>Dikarya</taxon>
        <taxon>Basidiomycota</taxon>
        <taxon>Agaricomycotina</taxon>
        <taxon>Agaricomycetes</taxon>
        <taxon>Agaricomycetidae</taxon>
        <taxon>Agaricales</taxon>
        <taxon>Marasmiineae</taxon>
        <taxon>Mycenaceae</taxon>
        <taxon>Mycena</taxon>
    </lineage>
</organism>
<keyword evidence="2" id="KW-0472">Membrane</keyword>
<feature type="transmembrane region" description="Helical" evidence="2">
    <location>
        <begin position="346"/>
        <end position="369"/>
    </location>
</feature>
<keyword evidence="2" id="KW-0812">Transmembrane</keyword>